<accession>A0A4P6VP96</accession>
<reference evidence="1" key="1">
    <citation type="journal article" date="2019" name="MBio">
        <title>Virus Genomes from Deep Sea Sediments Expand the Ocean Megavirome and Support Independent Origins of Viral Gigantism.</title>
        <authorList>
            <person name="Backstrom D."/>
            <person name="Yutin N."/>
            <person name="Jorgensen S.L."/>
            <person name="Dharamshi J."/>
            <person name="Homa F."/>
            <person name="Zaremba-Niedwiedzka K."/>
            <person name="Spang A."/>
            <person name="Wolf Y.I."/>
            <person name="Koonin E.V."/>
            <person name="Ettema T.J."/>
        </authorList>
    </citation>
    <scope>NUCLEOTIDE SEQUENCE</scope>
</reference>
<evidence type="ECO:0000313" key="1">
    <source>
        <dbReference type="EMBL" id="QBK89399.1"/>
    </source>
</evidence>
<name>A0A4P6VP96_9VIRU</name>
<dbReference type="EMBL" id="MK500419">
    <property type="protein sequence ID" value="QBK89399.1"/>
    <property type="molecule type" value="Genomic_DNA"/>
</dbReference>
<organism evidence="1">
    <name type="scientific">Mimivirus LCMiAC02</name>
    <dbReference type="NCBI Taxonomy" id="2506609"/>
    <lineage>
        <taxon>Viruses</taxon>
        <taxon>Varidnaviria</taxon>
        <taxon>Bamfordvirae</taxon>
        <taxon>Nucleocytoviricota</taxon>
        <taxon>Megaviricetes</taxon>
        <taxon>Imitervirales</taxon>
        <taxon>Mimiviridae</taxon>
        <taxon>Klosneuvirinae</taxon>
    </lineage>
</organism>
<sequence>MTQILIVIIIILILILFSVFNKKIEPFWDITPHKYRWNIFKCLTSECVMDKSYECYKWCDNWPEPGGSNKCRRKCFDYADLQSDNLKYNNYFWNRLLPKFSDAYLY</sequence>
<proteinExistence type="predicted"/>
<protein>
    <submittedName>
        <fullName evidence="1">Uncharacterized protein</fullName>
    </submittedName>
</protein>
<gene>
    <name evidence="1" type="ORF">LCMiAC02_04940</name>
</gene>